<dbReference type="AlphaFoldDB" id="A0A4D4KQH2"/>
<dbReference type="RefSeq" id="WP_165449127.1">
    <property type="nucleotide sequence ID" value="NZ_BJHV01000001.1"/>
</dbReference>
<gene>
    <name evidence="1" type="ORF">SANT12839_096820</name>
</gene>
<dbReference type="Gene3D" id="3.90.1170.50">
    <property type="entry name" value="Aldehyde oxidase/xanthine dehydrogenase, a/b hammerhead"/>
    <property type="match status" value="1"/>
</dbReference>
<sequence length="55" mass="5928">MSPQSQAAVGAPLSRVDGRLKVTGKATYAAEYDVDGAVHAILVDSRIGRGRFRRR</sequence>
<dbReference type="SUPFAM" id="SSF54665">
    <property type="entry name" value="CO dehydrogenase molybdoprotein N-domain-like"/>
    <property type="match status" value="1"/>
</dbReference>
<organism evidence="1 2">
    <name type="scientific">Streptomyces antimycoticus</name>
    <dbReference type="NCBI Taxonomy" id="68175"/>
    <lineage>
        <taxon>Bacteria</taxon>
        <taxon>Bacillati</taxon>
        <taxon>Actinomycetota</taxon>
        <taxon>Actinomycetes</taxon>
        <taxon>Kitasatosporales</taxon>
        <taxon>Streptomycetaceae</taxon>
        <taxon>Streptomyces</taxon>
        <taxon>Streptomyces violaceusniger group</taxon>
    </lineage>
</organism>
<name>A0A4D4KQH2_9ACTN</name>
<dbReference type="Proteomes" id="UP000299290">
    <property type="component" value="Unassembled WGS sequence"/>
</dbReference>
<evidence type="ECO:0008006" key="3">
    <source>
        <dbReference type="Google" id="ProtNLM"/>
    </source>
</evidence>
<keyword evidence="2" id="KW-1185">Reference proteome</keyword>
<dbReference type="InterPro" id="IPR036856">
    <property type="entry name" value="Ald_Oxase/Xan_DH_a/b_sf"/>
</dbReference>
<proteinExistence type="predicted"/>
<protein>
    <recommendedName>
        <fullName evidence="3">Aldehyde oxidase/xanthine dehydrogenase a/b hammerhead domain-containing protein</fullName>
    </recommendedName>
</protein>
<evidence type="ECO:0000313" key="2">
    <source>
        <dbReference type="Proteomes" id="UP000299290"/>
    </source>
</evidence>
<reference evidence="1 2" key="1">
    <citation type="journal article" date="2020" name="Int. J. Syst. Evol. Microbiol.">
        <title>Reclassification of Streptomyces castelarensis and Streptomyces sporoclivatus as later heterotypic synonyms of Streptomyces antimycoticus.</title>
        <authorList>
            <person name="Komaki H."/>
            <person name="Tamura T."/>
        </authorList>
    </citation>
    <scope>NUCLEOTIDE SEQUENCE [LARGE SCALE GENOMIC DNA]</scope>
    <source>
        <strain evidence="1 2">NBRC 12839</strain>
    </source>
</reference>
<dbReference type="EMBL" id="BJHV01000001">
    <property type="protein sequence ID" value="GDY48800.1"/>
    <property type="molecule type" value="Genomic_DNA"/>
</dbReference>
<accession>A0A4D4KQH2</accession>
<evidence type="ECO:0000313" key="1">
    <source>
        <dbReference type="EMBL" id="GDY48800.1"/>
    </source>
</evidence>
<comment type="caution">
    <text evidence="1">The sequence shown here is derived from an EMBL/GenBank/DDBJ whole genome shotgun (WGS) entry which is preliminary data.</text>
</comment>